<reference evidence="1 2" key="1">
    <citation type="submission" date="2015-08" db="EMBL/GenBank/DDBJ databases">
        <title>Next Generation Sequencing and Analysis of the Genome of Puccinia sorghi L Schw, the Causal Agent of Maize Common Rust.</title>
        <authorList>
            <person name="Rochi L."/>
            <person name="Burguener G."/>
            <person name="Darino M."/>
            <person name="Turjanski A."/>
            <person name="Kreff E."/>
            <person name="Dieguez M.J."/>
            <person name="Sacco F."/>
        </authorList>
    </citation>
    <scope>NUCLEOTIDE SEQUENCE [LARGE SCALE GENOMIC DNA]</scope>
    <source>
        <strain evidence="1 2">RO10H11247</strain>
    </source>
</reference>
<protein>
    <submittedName>
        <fullName evidence="1">Uncharacterized protein</fullName>
    </submittedName>
</protein>
<keyword evidence="2" id="KW-1185">Reference proteome</keyword>
<evidence type="ECO:0000313" key="1">
    <source>
        <dbReference type="EMBL" id="KNZ63056.1"/>
    </source>
</evidence>
<dbReference type="Proteomes" id="UP000037035">
    <property type="component" value="Unassembled WGS sequence"/>
</dbReference>
<name>A0A0L6VQT8_9BASI</name>
<accession>A0A0L6VQT8</accession>
<dbReference type="VEuPathDB" id="FungiDB:VP01_11934g2"/>
<comment type="caution">
    <text evidence="1">The sequence shown here is derived from an EMBL/GenBank/DDBJ whole genome shotgun (WGS) entry which is preliminary data.</text>
</comment>
<gene>
    <name evidence="1" type="ORF">VP01_11934g2</name>
</gene>
<evidence type="ECO:0000313" key="2">
    <source>
        <dbReference type="Proteomes" id="UP000037035"/>
    </source>
</evidence>
<dbReference type="EMBL" id="LAVV01002148">
    <property type="protein sequence ID" value="KNZ63056.1"/>
    <property type="molecule type" value="Genomic_DNA"/>
</dbReference>
<proteinExistence type="predicted"/>
<organism evidence="1 2">
    <name type="scientific">Puccinia sorghi</name>
    <dbReference type="NCBI Taxonomy" id="27349"/>
    <lineage>
        <taxon>Eukaryota</taxon>
        <taxon>Fungi</taxon>
        <taxon>Dikarya</taxon>
        <taxon>Basidiomycota</taxon>
        <taxon>Pucciniomycotina</taxon>
        <taxon>Pucciniomycetes</taxon>
        <taxon>Pucciniales</taxon>
        <taxon>Pucciniaceae</taxon>
        <taxon>Puccinia</taxon>
    </lineage>
</organism>
<dbReference type="AlphaFoldDB" id="A0A0L6VQT8"/>
<sequence>MKSQLASWPTQEEQVELSQVMQGEGFPGGIGFLDGTTIPLSQKPPIDWQSLL</sequence>
<dbReference type="OrthoDB" id="2505481at2759"/>